<evidence type="ECO:0000256" key="2">
    <source>
        <dbReference type="ARBA" id="ARBA00023277"/>
    </source>
</evidence>
<dbReference type="CDD" id="cd02850">
    <property type="entry name" value="E_set_Cellulase_N"/>
    <property type="match status" value="1"/>
</dbReference>
<evidence type="ECO:0000259" key="4">
    <source>
        <dbReference type="Pfam" id="PF00759"/>
    </source>
</evidence>
<dbReference type="EMBL" id="AP018694">
    <property type="protein sequence ID" value="BBE18789.1"/>
    <property type="molecule type" value="Genomic_DNA"/>
</dbReference>
<evidence type="ECO:0000259" key="5">
    <source>
        <dbReference type="Pfam" id="PF02927"/>
    </source>
</evidence>
<dbReference type="InterPro" id="IPR008928">
    <property type="entry name" value="6-hairpin_glycosidase_sf"/>
</dbReference>
<dbReference type="AlphaFoldDB" id="A0A5K7SBD4"/>
<evidence type="ECO:0000313" key="6">
    <source>
        <dbReference type="EMBL" id="BBE18789.1"/>
    </source>
</evidence>
<dbReference type="SUPFAM" id="SSF48208">
    <property type="entry name" value="Six-hairpin glycosidases"/>
    <property type="match status" value="1"/>
</dbReference>
<name>A0A5K7SBD4_9BACT</name>
<evidence type="ECO:0000256" key="1">
    <source>
        <dbReference type="ARBA" id="ARBA00007072"/>
    </source>
</evidence>
<dbReference type="SUPFAM" id="SSF81296">
    <property type="entry name" value="E set domains"/>
    <property type="match status" value="1"/>
</dbReference>
<dbReference type="InterPro" id="IPR012341">
    <property type="entry name" value="6hp_glycosidase-like_sf"/>
</dbReference>
<comment type="similarity">
    <text evidence="1">Belongs to the glycosyl hydrolase 9 (cellulase E) family.</text>
</comment>
<dbReference type="Proteomes" id="UP001193389">
    <property type="component" value="Chromosome"/>
</dbReference>
<proteinExistence type="inferred from homology"/>
<reference evidence="6" key="1">
    <citation type="journal article" date="2020" name="Int. J. Syst. Evol. Microbiol.">
        <title>Aquipluma nitroreducens gen. nov. sp. nov., a novel facultatively anaerobic bacterium isolated from a freshwater lake.</title>
        <authorList>
            <person name="Watanabe M."/>
            <person name="Kojima H."/>
            <person name="Fukui M."/>
        </authorList>
    </citation>
    <scope>NUCLEOTIDE SEQUENCE</scope>
    <source>
        <strain evidence="6">MeG22</strain>
    </source>
</reference>
<sequence length="802" mass="90407">MKINENEYFEKPGLNVMVFFDIYPEGHQGAVGIIQNGTRVATNGDLRLEPTPGQWQPIPKVGKRSVDRSKNEISVKCTFPDSSINRKGFNPVEYPDLYFNYHVRVVGEGNKFRILVDLDKPLPAGWEKKVGFNFELFPAILFGKSWYLDEQSGIFPTQANGPMEKDSDGNWQAFPMASGQKLTIAPETAAQTMVIESKGQPLQLLDGRFYHNNGWFVVRSLVTPGKTVGAIEWVVDCNVLPNFQSKPVVHISQIGYEPNQEKIAVIEVDKNTPTAEKASLYRISEDGGLKEIRTIEPKKWGKFLRFNYYQFDFSDVTTPGIYQVKYGENTSEPFRISSTIYDRNVWQPVVEYFLPVQMCHMRVNEGYRVWHGLCHMDDALMAPVDTNHFDGYLQGHSTLTKFKPLEQVPGLNRGGWHDAGDYDLRVESQAGEVWILSQAYELFHPEWDQTTVDQQNHLVEIHRPDGKNDLLQQIEHGTITILAGYQSLGRLYRGIIENSLRQYVHLGDASTITDGRKYNPGLKKEEVTAHESGVLDDRLVFTEENPWRELDVAKDLATGARVLKGFNDTLSAQSVIAAEALYASVDAAKNQRMAGAKVKAAVELLITTGNKKYKEDILKFTNPEVLKWNEIIGYVGRVLKQIGDANLSSMVLTAAKNYKVEVDNLQKENPFGVPYRPHIWGDGWNIQSFGVNQYFLQKGFPEIYDSKYMLNALNFVLGNHPGENTSSFVSGVGSRSVTQAYGVNRADRSFIPGGSVSGTGIIRPDFPELKEWPYFWQQTEYVLGGGSSNFMFLVLAAKDVLK</sequence>
<dbReference type="InterPro" id="IPR001701">
    <property type="entry name" value="Glyco_hydro_9"/>
</dbReference>
<organism evidence="6 7">
    <name type="scientific">Aquipluma nitroreducens</name>
    <dbReference type="NCBI Taxonomy" id="2010828"/>
    <lineage>
        <taxon>Bacteria</taxon>
        <taxon>Pseudomonadati</taxon>
        <taxon>Bacteroidota</taxon>
        <taxon>Bacteroidia</taxon>
        <taxon>Marinilabiliales</taxon>
        <taxon>Prolixibacteraceae</taxon>
        <taxon>Aquipluma</taxon>
    </lineage>
</organism>
<dbReference type="Gene3D" id="1.50.10.10">
    <property type="match status" value="1"/>
</dbReference>
<dbReference type="GO" id="GO:0008810">
    <property type="term" value="F:cellulase activity"/>
    <property type="evidence" value="ECO:0007669"/>
    <property type="project" value="InterPro"/>
</dbReference>
<protein>
    <submittedName>
        <fullName evidence="6">Endoglucanase D</fullName>
    </submittedName>
</protein>
<keyword evidence="7" id="KW-1185">Reference proteome</keyword>
<evidence type="ECO:0000256" key="3">
    <source>
        <dbReference type="ARBA" id="ARBA00023326"/>
    </source>
</evidence>
<dbReference type="InterPro" id="IPR004197">
    <property type="entry name" value="Cellulase_Ig-like"/>
</dbReference>
<dbReference type="Pfam" id="PF02927">
    <property type="entry name" value="CelD_N"/>
    <property type="match status" value="1"/>
</dbReference>
<gene>
    <name evidence="6" type="ORF">AQPE_2957</name>
</gene>
<dbReference type="Gene3D" id="2.60.40.10">
    <property type="entry name" value="Immunoglobulins"/>
    <property type="match status" value="1"/>
</dbReference>
<feature type="domain" description="Glycoside hydrolase family 9" evidence="4">
    <location>
        <begin position="370"/>
        <end position="740"/>
    </location>
</feature>
<keyword evidence="3" id="KW-0624">Polysaccharide degradation</keyword>
<dbReference type="KEGG" id="anf:AQPE_2957"/>
<feature type="domain" description="Cellulase Ig-like" evidence="5">
    <location>
        <begin position="245"/>
        <end position="330"/>
    </location>
</feature>
<accession>A0A5K7SBD4</accession>
<dbReference type="GO" id="GO:0000272">
    <property type="term" value="P:polysaccharide catabolic process"/>
    <property type="evidence" value="ECO:0007669"/>
    <property type="project" value="UniProtKB-KW"/>
</dbReference>
<dbReference type="Pfam" id="PF00759">
    <property type="entry name" value="Glyco_hydro_9"/>
    <property type="match status" value="1"/>
</dbReference>
<dbReference type="InterPro" id="IPR013783">
    <property type="entry name" value="Ig-like_fold"/>
</dbReference>
<keyword evidence="2" id="KW-0119">Carbohydrate metabolism</keyword>
<dbReference type="InterPro" id="IPR014756">
    <property type="entry name" value="Ig_E-set"/>
</dbReference>
<evidence type="ECO:0000313" key="7">
    <source>
        <dbReference type="Proteomes" id="UP001193389"/>
    </source>
</evidence>